<dbReference type="Pfam" id="PF12729">
    <property type="entry name" value="4HB_MCP_1"/>
    <property type="match status" value="1"/>
</dbReference>
<evidence type="ECO:0000259" key="8">
    <source>
        <dbReference type="PROSITE" id="PS50111"/>
    </source>
</evidence>
<evidence type="ECO:0000256" key="5">
    <source>
        <dbReference type="SAM" id="Coils"/>
    </source>
</evidence>
<feature type="domain" description="Methyl-accepting transducer" evidence="8">
    <location>
        <begin position="364"/>
        <end position="579"/>
    </location>
</feature>
<dbReference type="PANTHER" id="PTHR43531:SF11">
    <property type="entry name" value="METHYL-ACCEPTING CHEMOTAXIS PROTEIN 3"/>
    <property type="match status" value="1"/>
</dbReference>
<evidence type="ECO:0000313" key="11">
    <source>
        <dbReference type="Proteomes" id="UP000541185"/>
    </source>
</evidence>
<feature type="compositionally biased region" description="Low complexity" evidence="6">
    <location>
        <begin position="603"/>
        <end position="613"/>
    </location>
</feature>
<evidence type="ECO:0000256" key="6">
    <source>
        <dbReference type="SAM" id="MobiDB-lite"/>
    </source>
</evidence>
<sequence>MNWFLRLKLANKLLLSFLLCTAVTAAVGGFALLRLAEVRQSLKSVYEDNILPMQYLAEANARIMAHSRGYSRLGSMKDLAEQKDTIKRVIPHIEKFRKAMAQYDLTHMSEEEKQLKKDREPLLVAYLAANDKVAQLAADRKFDQAVEQSNGPARLASNAIEASLAKAIAEQTRQADEANAQAAAAAQSTRNTLIAVIAAAAILAIAMGLLVTRVIARQIGGEPDDAARRLRQLAAGELNADLRLREGDDSSLLHALKQTIARLHQVVEGQQRVIEAANRGDFQERVDLAGLQGFQRELGQGLNNLAATTGASVGDVVRVMSALSEGDLTQQIDADYEGEFGRMKEFVNGTLLKLTHVVQDVNSGAESLAGASEEVSATAQSLSQAASEQAAGVEQTSASMEEMTASIAQNTENAKVTDGMATKAAAEAAEGGEAVKATVAAMKQIAQKIVIIDDIAYQTNLLALNAAIEAARAGEHGKGFAVVAAEVRKLAERSQVAAQEIGTVASSSVELAERAGHLLDAMVPNIKKTSDLVQEITAASEEQTSGVGQINGAITQLSQTTQQNASSSEELAATAEELSSQAEQLQQTMAFFKLSGGTASGQAAAQAIAAARSTPRKRKTPAPAKALATPLATGGPDEVDFARF</sequence>
<comment type="caution">
    <text evidence="10">The sequence shown here is derived from an EMBL/GenBank/DDBJ whole genome shotgun (WGS) entry which is preliminary data.</text>
</comment>
<dbReference type="InterPro" id="IPR051310">
    <property type="entry name" value="MCP_chemotaxis"/>
</dbReference>
<dbReference type="PANTHER" id="PTHR43531">
    <property type="entry name" value="PROTEIN ICFG"/>
    <property type="match status" value="1"/>
</dbReference>
<feature type="domain" description="HAMP" evidence="9">
    <location>
        <begin position="307"/>
        <end position="359"/>
    </location>
</feature>
<reference evidence="10 11" key="1">
    <citation type="submission" date="2020-04" db="EMBL/GenBank/DDBJ databases">
        <title>Ramlibacter sp. G-1-2-2 isolated from soil.</title>
        <authorList>
            <person name="Dahal R.H."/>
        </authorList>
    </citation>
    <scope>NUCLEOTIDE SEQUENCE [LARGE SCALE GENOMIC DNA]</scope>
    <source>
        <strain evidence="10 11">G-1-2-2</strain>
    </source>
</reference>
<dbReference type="InterPro" id="IPR024478">
    <property type="entry name" value="HlyB_4HB_MCP"/>
</dbReference>
<evidence type="ECO:0000256" key="7">
    <source>
        <dbReference type="SAM" id="Phobius"/>
    </source>
</evidence>
<dbReference type="GO" id="GO:0004888">
    <property type="term" value="F:transmembrane signaling receptor activity"/>
    <property type="evidence" value="ECO:0007669"/>
    <property type="project" value="TreeGrafter"/>
</dbReference>
<evidence type="ECO:0000256" key="3">
    <source>
        <dbReference type="ARBA" id="ARBA00029447"/>
    </source>
</evidence>
<keyword evidence="5" id="KW-0175">Coiled coil</keyword>
<dbReference type="AlphaFoldDB" id="A0A848HCM1"/>
<evidence type="ECO:0000259" key="9">
    <source>
        <dbReference type="PROSITE" id="PS50885"/>
    </source>
</evidence>
<dbReference type="EMBL" id="JABBFX010000005">
    <property type="protein sequence ID" value="NML48485.1"/>
    <property type="molecule type" value="Genomic_DNA"/>
</dbReference>
<comment type="subcellular location">
    <subcellularLocation>
        <location evidence="1">Membrane</location>
    </subcellularLocation>
</comment>
<dbReference type="Gene3D" id="1.10.287.950">
    <property type="entry name" value="Methyl-accepting chemotaxis protein"/>
    <property type="match status" value="1"/>
</dbReference>
<evidence type="ECO:0000256" key="1">
    <source>
        <dbReference type="ARBA" id="ARBA00004370"/>
    </source>
</evidence>
<name>A0A848HCM1_9BURK</name>
<dbReference type="PROSITE" id="PS50885">
    <property type="entry name" value="HAMP"/>
    <property type="match status" value="1"/>
</dbReference>
<dbReference type="SMART" id="SM00304">
    <property type="entry name" value="HAMP"/>
    <property type="match status" value="1"/>
</dbReference>
<dbReference type="InterPro" id="IPR004089">
    <property type="entry name" value="MCPsignal_dom"/>
</dbReference>
<dbReference type="SMART" id="SM00283">
    <property type="entry name" value="MA"/>
    <property type="match status" value="1"/>
</dbReference>
<dbReference type="Proteomes" id="UP000541185">
    <property type="component" value="Unassembled WGS sequence"/>
</dbReference>
<dbReference type="GO" id="GO:0005886">
    <property type="term" value="C:plasma membrane"/>
    <property type="evidence" value="ECO:0007669"/>
    <property type="project" value="TreeGrafter"/>
</dbReference>
<feature type="compositionally biased region" description="Low complexity" evidence="6">
    <location>
        <begin position="621"/>
        <end position="633"/>
    </location>
</feature>
<accession>A0A848HCM1</accession>
<dbReference type="Pfam" id="PF18947">
    <property type="entry name" value="HAMP_2"/>
    <property type="match status" value="1"/>
</dbReference>
<dbReference type="Pfam" id="PF00015">
    <property type="entry name" value="MCPsignal"/>
    <property type="match status" value="1"/>
</dbReference>
<organism evidence="10 11">
    <name type="scientific">Ramlibacter agri</name>
    <dbReference type="NCBI Taxonomy" id="2728837"/>
    <lineage>
        <taxon>Bacteria</taxon>
        <taxon>Pseudomonadati</taxon>
        <taxon>Pseudomonadota</taxon>
        <taxon>Betaproteobacteria</taxon>
        <taxon>Burkholderiales</taxon>
        <taxon>Comamonadaceae</taxon>
        <taxon>Ramlibacter</taxon>
    </lineage>
</organism>
<dbReference type="GO" id="GO:0006935">
    <property type="term" value="P:chemotaxis"/>
    <property type="evidence" value="ECO:0007669"/>
    <property type="project" value="UniProtKB-KW"/>
</dbReference>
<keyword evidence="11" id="KW-1185">Reference proteome</keyword>
<proteinExistence type="inferred from homology"/>
<keyword evidence="7" id="KW-0472">Membrane</keyword>
<dbReference type="Gene3D" id="6.10.340.10">
    <property type="match status" value="1"/>
</dbReference>
<comment type="similarity">
    <text evidence="3">Belongs to the methyl-accepting chemotaxis (MCP) protein family.</text>
</comment>
<gene>
    <name evidence="10" type="ORF">HHL11_32365</name>
</gene>
<feature type="region of interest" description="Disordered" evidence="6">
    <location>
        <begin position="603"/>
        <end position="644"/>
    </location>
</feature>
<keyword evidence="2" id="KW-0145">Chemotaxis</keyword>
<dbReference type="PROSITE" id="PS50111">
    <property type="entry name" value="CHEMOTAXIS_TRANSDUC_2"/>
    <property type="match status" value="1"/>
</dbReference>
<keyword evidence="7" id="KW-0812">Transmembrane</keyword>
<protein>
    <submittedName>
        <fullName evidence="10">Methyl-accepting chemotaxis protein</fullName>
    </submittedName>
</protein>
<feature type="coiled-coil region" evidence="5">
    <location>
        <begin position="568"/>
        <end position="595"/>
    </location>
</feature>
<feature type="coiled-coil region" evidence="5">
    <location>
        <begin position="161"/>
        <end position="188"/>
    </location>
</feature>
<dbReference type="RefSeq" id="WP_169422820.1">
    <property type="nucleotide sequence ID" value="NZ_JABBFX010000005.1"/>
</dbReference>
<evidence type="ECO:0000313" key="10">
    <source>
        <dbReference type="EMBL" id="NML48485.1"/>
    </source>
</evidence>
<dbReference type="InterPro" id="IPR003660">
    <property type="entry name" value="HAMP_dom"/>
</dbReference>
<evidence type="ECO:0000256" key="4">
    <source>
        <dbReference type="PROSITE-ProRule" id="PRU00284"/>
    </source>
</evidence>
<dbReference type="GO" id="GO:0007165">
    <property type="term" value="P:signal transduction"/>
    <property type="evidence" value="ECO:0007669"/>
    <property type="project" value="UniProtKB-KW"/>
</dbReference>
<keyword evidence="7" id="KW-1133">Transmembrane helix</keyword>
<dbReference type="FunFam" id="1.10.287.950:FF:000001">
    <property type="entry name" value="Methyl-accepting chemotaxis sensory transducer"/>
    <property type="match status" value="1"/>
</dbReference>
<feature type="transmembrane region" description="Helical" evidence="7">
    <location>
        <begin position="193"/>
        <end position="211"/>
    </location>
</feature>
<keyword evidence="4" id="KW-0807">Transducer</keyword>
<dbReference type="SUPFAM" id="SSF58104">
    <property type="entry name" value="Methyl-accepting chemotaxis protein (MCP) signaling domain"/>
    <property type="match status" value="1"/>
</dbReference>
<evidence type="ECO:0000256" key="2">
    <source>
        <dbReference type="ARBA" id="ARBA00022500"/>
    </source>
</evidence>